<dbReference type="EMBL" id="JAFNEN010000200">
    <property type="protein sequence ID" value="KAG8189888.1"/>
    <property type="molecule type" value="Genomic_DNA"/>
</dbReference>
<sequence length="199" mass="21714">MATLHTRNTHHVTCDANNIMTHSSRTPVACRERSISPLFEMEQEKGGGGARMRERIFVSKHSKTFRAAITLCVAPCHSNERCSPAGVEFAPLKCRATGRHCFRKRTPLADGYCANDMAQVDGCISGNAGSGVFCSVVIEVQAPYRLGSDKNIRARYVAGKPSYKTPSGLALDIHHGRMDAAEMGGQRLALRLVEFEGFS</sequence>
<comment type="caution">
    <text evidence="1">The sequence shown here is derived from an EMBL/GenBank/DDBJ whole genome shotgun (WGS) entry which is preliminary data.</text>
</comment>
<accession>A0AAV6V228</accession>
<organism evidence="1 2">
    <name type="scientific">Oedothorax gibbosus</name>
    <dbReference type="NCBI Taxonomy" id="931172"/>
    <lineage>
        <taxon>Eukaryota</taxon>
        <taxon>Metazoa</taxon>
        <taxon>Ecdysozoa</taxon>
        <taxon>Arthropoda</taxon>
        <taxon>Chelicerata</taxon>
        <taxon>Arachnida</taxon>
        <taxon>Araneae</taxon>
        <taxon>Araneomorphae</taxon>
        <taxon>Entelegynae</taxon>
        <taxon>Araneoidea</taxon>
        <taxon>Linyphiidae</taxon>
        <taxon>Erigoninae</taxon>
        <taxon>Oedothorax</taxon>
    </lineage>
</organism>
<dbReference type="Proteomes" id="UP000827092">
    <property type="component" value="Unassembled WGS sequence"/>
</dbReference>
<evidence type="ECO:0000313" key="1">
    <source>
        <dbReference type="EMBL" id="KAG8189888.1"/>
    </source>
</evidence>
<dbReference type="AlphaFoldDB" id="A0AAV6V228"/>
<reference evidence="1 2" key="1">
    <citation type="journal article" date="2022" name="Nat. Ecol. Evol.">
        <title>A masculinizing supergene underlies an exaggerated male reproductive morph in a spider.</title>
        <authorList>
            <person name="Hendrickx F."/>
            <person name="De Corte Z."/>
            <person name="Sonet G."/>
            <person name="Van Belleghem S.M."/>
            <person name="Kostlbacher S."/>
            <person name="Vangestel C."/>
        </authorList>
    </citation>
    <scope>NUCLEOTIDE SEQUENCE [LARGE SCALE GENOMIC DNA]</scope>
    <source>
        <strain evidence="1">W744_W776</strain>
    </source>
</reference>
<evidence type="ECO:0000313" key="2">
    <source>
        <dbReference type="Proteomes" id="UP000827092"/>
    </source>
</evidence>
<gene>
    <name evidence="1" type="ORF">JTE90_018669</name>
</gene>
<protein>
    <submittedName>
        <fullName evidence="1">Uncharacterized protein</fullName>
    </submittedName>
</protein>
<name>A0AAV6V228_9ARAC</name>
<proteinExistence type="predicted"/>
<keyword evidence="2" id="KW-1185">Reference proteome</keyword>